<accession>A0ACB6Q8G4</accession>
<gene>
    <name evidence="1" type="ORF">BDR25DRAFT_320017</name>
</gene>
<evidence type="ECO:0000313" key="1">
    <source>
        <dbReference type="EMBL" id="KAF2463319.1"/>
    </source>
</evidence>
<comment type="caution">
    <text evidence="1">The sequence shown here is derived from an EMBL/GenBank/DDBJ whole genome shotgun (WGS) entry which is preliminary data.</text>
</comment>
<reference evidence="1" key="1">
    <citation type="journal article" date="2020" name="Stud. Mycol.">
        <title>101 Dothideomycetes genomes: a test case for predicting lifestyles and emergence of pathogens.</title>
        <authorList>
            <person name="Haridas S."/>
            <person name="Albert R."/>
            <person name="Binder M."/>
            <person name="Bloem J."/>
            <person name="Labutti K."/>
            <person name="Salamov A."/>
            <person name="Andreopoulos B."/>
            <person name="Baker S."/>
            <person name="Barry K."/>
            <person name="Bills G."/>
            <person name="Bluhm B."/>
            <person name="Cannon C."/>
            <person name="Castanera R."/>
            <person name="Culley D."/>
            <person name="Daum C."/>
            <person name="Ezra D."/>
            <person name="Gonzalez J."/>
            <person name="Henrissat B."/>
            <person name="Kuo A."/>
            <person name="Liang C."/>
            <person name="Lipzen A."/>
            <person name="Lutzoni F."/>
            <person name="Magnuson J."/>
            <person name="Mondo S."/>
            <person name="Nolan M."/>
            <person name="Ohm R."/>
            <person name="Pangilinan J."/>
            <person name="Park H.-J."/>
            <person name="Ramirez L."/>
            <person name="Alfaro M."/>
            <person name="Sun H."/>
            <person name="Tritt A."/>
            <person name="Yoshinaga Y."/>
            <person name="Zwiers L.-H."/>
            <person name="Turgeon B."/>
            <person name="Goodwin S."/>
            <person name="Spatafora J."/>
            <person name="Crous P."/>
            <person name="Grigoriev I."/>
        </authorList>
    </citation>
    <scope>NUCLEOTIDE SEQUENCE</scope>
    <source>
        <strain evidence="1">ATCC 200398</strain>
    </source>
</reference>
<keyword evidence="2" id="KW-1185">Reference proteome</keyword>
<organism evidence="1 2">
    <name type="scientific">Lindgomyces ingoldianus</name>
    <dbReference type="NCBI Taxonomy" id="673940"/>
    <lineage>
        <taxon>Eukaryota</taxon>
        <taxon>Fungi</taxon>
        <taxon>Dikarya</taxon>
        <taxon>Ascomycota</taxon>
        <taxon>Pezizomycotina</taxon>
        <taxon>Dothideomycetes</taxon>
        <taxon>Pleosporomycetidae</taxon>
        <taxon>Pleosporales</taxon>
        <taxon>Lindgomycetaceae</taxon>
        <taxon>Lindgomyces</taxon>
    </lineage>
</organism>
<name>A0ACB6Q8G4_9PLEO</name>
<dbReference type="EMBL" id="MU003551">
    <property type="protein sequence ID" value="KAF2463319.1"/>
    <property type="molecule type" value="Genomic_DNA"/>
</dbReference>
<sequence length="105" mass="11997">MPPLPSLPLRWQHLAARSGRLYRVVPHRSRCLITARTLQQSTERRESTARPVRADQQQQLQPVPDERDIAHDVGIPSSGRPEPDAAPKCPPFLQEPRRLKEVRTP</sequence>
<proteinExistence type="predicted"/>
<evidence type="ECO:0000313" key="2">
    <source>
        <dbReference type="Proteomes" id="UP000799755"/>
    </source>
</evidence>
<dbReference type="Proteomes" id="UP000799755">
    <property type="component" value="Unassembled WGS sequence"/>
</dbReference>
<protein>
    <submittedName>
        <fullName evidence="1">Uncharacterized protein</fullName>
    </submittedName>
</protein>